<evidence type="ECO:0000313" key="1">
    <source>
        <dbReference type="EMBL" id="TCS66642.1"/>
    </source>
</evidence>
<organism evidence="1 2">
    <name type="scientific">Primorskyibacter sedentarius</name>
    <dbReference type="NCBI Taxonomy" id="745311"/>
    <lineage>
        <taxon>Bacteria</taxon>
        <taxon>Pseudomonadati</taxon>
        <taxon>Pseudomonadota</taxon>
        <taxon>Alphaproteobacteria</taxon>
        <taxon>Rhodobacterales</taxon>
        <taxon>Roseobacteraceae</taxon>
        <taxon>Primorskyibacter</taxon>
    </lineage>
</organism>
<evidence type="ECO:0000313" key="2">
    <source>
        <dbReference type="Proteomes" id="UP000295696"/>
    </source>
</evidence>
<keyword evidence="2" id="KW-1185">Reference proteome</keyword>
<dbReference type="InterPro" id="IPR019292">
    <property type="entry name" value="McrC"/>
</dbReference>
<dbReference type="OrthoDB" id="5500856at2"/>
<protein>
    <submittedName>
        <fullName evidence="1">5-methylcytosine-specific restriction enzyme subunit McrC</fullName>
    </submittedName>
</protein>
<comment type="caution">
    <text evidence="1">The sequence shown here is derived from an EMBL/GenBank/DDBJ whole genome shotgun (WGS) entry which is preliminary data.</text>
</comment>
<dbReference type="Pfam" id="PF10117">
    <property type="entry name" value="McrBC"/>
    <property type="match status" value="1"/>
</dbReference>
<gene>
    <name evidence="1" type="ORF">EDD52_102460</name>
</gene>
<name>A0A4R3JKC2_9RHOB</name>
<dbReference type="InterPro" id="IPR014407">
    <property type="entry name" value="McrC_bac"/>
</dbReference>
<dbReference type="PANTHER" id="PTHR38733:SF1">
    <property type="entry name" value="TYPE IV METHYL-DIRECTED RESTRICTION ENZYME ECOKMCRBC"/>
    <property type="match status" value="1"/>
</dbReference>
<dbReference type="AlphaFoldDB" id="A0A4R3JKC2"/>
<proteinExistence type="predicted"/>
<accession>A0A4R3JKC2</accession>
<dbReference type="PANTHER" id="PTHR38733">
    <property type="entry name" value="PROTEIN MCRC"/>
    <property type="match status" value="1"/>
</dbReference>
<dbReference type="EMBL" id="SLZU01000002">
    <property type="protein sequence ID" value="TCS66642.1"/>
    <property type="molecule type" value="Genomic_DNA"/>
</dbReference>
<dbReference type="Proteomes" id="UP000295696">
    <property type="component" value="Unassembled WGS sequence"/>
</dbReference>
<dbReference type="RefSeq" id="WP_132242886.1">
    <property type="nucleotide sequence ID" value="NZ_SLZU01000002.1"/>
</dbReference>
<reference evidence="1 2" key="1">
    <citation type="submission" date="2019-03" db="EMBL/GenBank/DDBJ databases">
        <title>Genomic Encyclopedia of Type Strains, Phase IV (KMG-IV): sequencing the most valuable type-strain genomes for metagenomic binning, comparative biology and taxonomic classification.</title>
        <authorList>
            <person name="Goeker M."/>
        </authorList>
    </citation>
    <scope>NUCLEOTIDE SEQUENCE [LARGE SCALE GENOMIC DNA]</scope>
    <source>
        <strain evidence="1 2">DSM 104836</strain>
    </source>
</reference>
<dbReference type="GO" id="GO:0009307">
    <property type="term" value="P:DNA restriction-modification system"/>
    <property type="evidence" value="ECO:0007669"/>
    <property type="project" value="InterPro"/>
</dbReference>
<sequence length="360" mass="40967">MTIPVRNIYYLLLYAWGHFESGSVRAIGADESHDLPNLLGKALIEGTHPLLRRGLDRGYVEITEETRSPRGKLRIEVMAKQQTMLRGFAVCDLDELTPDVLHNQILKGSLISLANCGDVEKSLRHELRETARRMVGVTPARLSGDVFRRVQLHRNTSQYGFLMRVCELVFHSLLPDEQGKNSKFQSILEDQVRMSALFEDFLRNFYRAELPGYSAASEIMSWRAEAAHEADLLFLPIMQTDITLRSGNRTIVADAKYYREALAGGRYDPKVRSAHLYQLSTYLAHCRLKEPHQDLSGLLIYPAIKHELRLRYRLLGIPVLVATVDLSGEWRSIHDELLDLVTPARNALDEERCGVTADRN</sequence>
<dbReference type="PIRSF" id="PIRSF003109">
    <property type="entry name" value="McrC"/>
    <property type="match status" value="1"/>
</dbReference>